<proteinExistence type="predicted"/>
<reference evidence="1 2" key="1">
    <citation type="submission" date="2021-06" db="EMBL/GenBank/DDBJ databases">
        <title>Caerostris darwini draft genome.</title>
        <authorList>
            <person name="Kono N."/>
            <person name="Arakawa K."/>
        </authorList>
    </citation>
    <scope>NUCLEOTIDE SEQUENCE [LARGE SCALE GENOMIC DNA]</scope>
</reference>
<accession>A0AAV4VB72</accession>
<sequence>MKKRRLLKYEKNNTYAVVLQKRVFHLKVAWQFHTSLPSLQKLRKSLSSRKLGEPSLPFQINTSFSNFSNPLESNNQILSRCPENVSLFLCQRHTREWKSTFRSIRRGRPKNDATSDCFLDKPSADTPRKNIFDSLPSPHPIPSLEKGCREKGVVDFRTHSERGTDGGGNEKAEKSYEGVIKSLYASNEGVHFEWLQALLSRRWNVAGSEERYF</sequence>
<evidence type="ECO:0000313" key="2">
    <source>
        <dbReference type="Proteomes" id="UP001054837"/>
    </source>
</evidence>
<name>A0AAV4VB72_9ARAC</name>
<dbReference type="EMBL" id="BPLQ01012717">
    <property type="protein sequence ID" value="GIY67288.1"/>
    <property type="molecule type" value="Genomic_DNA"/>
</dbReference>
<comment type="caution">
    <text evidence="1">The sequence shown here is derived from an EMBL/GenBank/DDBJ whole genome shotgun (WGS) entry which is preliminary data.</text>
</comment>
<dbReference type="Proteomes" id="UP001054837">
    <property type="component" value="Unassembled WGS sequence"/>
</dbReference>
<dbReference type="AlphaFoldDB" id="A0AAV4VB72"/>
<organism evidence="1 2">
    <name type="scientific">Caerostris darwini</name>
    <dbReference type="NCBI Taxonomy" id="1538125"/>
    <lineage>
        <taxon>Eukaryota</taxon>
        <taxon>Metazoa</taxon>
        <taxon>Ecdysozoa</taxon>
        <taxon>Arthropoda</taxon>
        <taxon>Chelicerata</taxon>
        <taxon>Arachnida</taxon>
        <taxon>Araneae</taxon>
        <taxon>Araneomorphae</taxon>
        <taxon>Entelegynae</taxon>
        <taxon>Araneoidea</taxon>
        <taxon>Araneidae</taxon>
        <taxon>Caerostris</taxon>
    </lineage>
</organism>
<gene>
    <name evidence="1" type="ORF">CDAR_557651</name>
</gene>
<evidence type="ECO:0000313" key="1">
    <source>
        <dbReference type="EMBL" id="GIY67288.1"/>
    </source>
</evidence>
<keyword evidence="2" id="KW-1185">Reference proteome</keyword>
<protein>
    <submittedName>
        <fullName evidence="1">Uncharacterized protein</fullName>
    </submittedName>
</protein>